<dbReference type="NCBIfam" id="NF003717">
    <property type="entry name" value="PRK05327.1"/>
    <property type="match status" value="1"/>
</dbReference>
<organism evidence="12 13">
    <name type="scientific">Entomospira nematocerorum</name>
    <dbReference type="NCBI Taxonomy" id="2719987"/>
    <lineage>
        <taxon>Bacteria</taxon>
        <taxon>Pseudomonadati</taxon>
        <taxon>Spirochaetota</taxon>
        <taxon>Spirochaetia</taxon>
        <taxon>Spirochaetales</taxon>
        <taxon>Spirochaetaceae</taxon>
        <taxon>Entomospira</taxon>
    </lineage>
</organism>
<keyword evidence="5 7" id="KW-0687">Ribonucleoprotein</keyword>
<comment type="subunit">
    <text evidence="7">Part of the 30S ribosomal subunit. Contacts protein S5. The interaction surface between S4 and S5 is involved in control of translational fidelity.</text>
</comment>
<dbReference type="SMART" id="SM01390">
    <property type="entry name" value="Ribosomal_S4"/>
    <property type="match status" value="1"/>
</dbReference>
<dbReference type="InterPro" id="IPR036986">
    <property type="entry name" value="S4_RNA-bd_sf"/>
</dbReference>
<sequence length="206" mass="23594">MAKNSTARGKIVRRLGVNIYGHNKYDKLLKKKPQGPGQERGRKGRGKQSEYAKQLLEKQKIRFAYGLSERQFKNTFELAKRLDGLTGDNLIILLEKRLDNVIYRLGFAVTRAAARQFVSHGHIYVNGRRVNIPSFMVSVNDEITVKPANERSKNLARNNLSKNQQPLADWLTLDADALKAKIEREPVRTDIQLIGNEQMVVEFYSR</sequence>
<keyword evidence="2 7" id="KW-0699">rRNA-binding</keyword>
<dbReference type="SMART" id="SM00363">
    <property type="entry name" value="S4"/>
    <property type="match status" value="1"/>
</dbReference>
<dbReference type="GO" id="GO:0003735">
    <property type="term" value="F:structural constituent of ribosome"/>
    <property type="evidence" value="ECO:0007669"/>
    <property type="project" value="InterPro"/>
</dbReference>
<dbReference type="CDD" id="cd00165">
    <property type="entry name" value="S4"/>
    <property type="match status" value="1"/>
</dbReference>
<dbReference type="SUPFAM" id="SSF55174">
    <property type="entry name" value="Alpha-L RNA-binding motif"/>
    <property type="match status" value="1"/>
</dbReference>
<dbReference type="AlphaFoldDB" id="A0A968GBQ1"/>
<dbReference type="InterPro" id="IPR018079">
    <property type="entry name" value="Ribosomal_uS4_CS"/>
</dbReference>
<dbReference type="Pfam" id="PF00163">
    <property type="entry name" value="Ribosomal_S4"/>
    <property type="match status" value="1"/>
</dbReference>
<dbReference type="PROSITE" id="PS50889">
    <property type="entry name" value="S4"/>
    <property type="match status" value="1"/>
</dbReference>
<evidence type="ECO:0000259" key="10">
    <source>
        <dbReference type="SMART" id="SM00363"/>
    </source>
</evidence>
<dbReference type="PANTHER" id="PTHR11831">
    <property type="entry name" value="30S 40S RIBOSOMAL PROTEIN"/>
    <property type="match status" value="1"/>
</dbReference>
<dbReference type="GO" id="GO:0015935">
    <property type="term" value="C:small ribosomal subunit"/>
    <property type="evidence" value="ECO:0007669"/>
    <property type="project" value="InterPro"/>
</dbReference>
<gene>
    <name evidence="7 12" type="primary">rpsD</name>
    <name evidence="12" type="ORF">HCT46_02795</name>
</gene>
<dbReference type="Proteomes" id="UP000752013">
    <property type="component" value="Unassembled WGS sequence"/>
</dbReference>
<evidence type="ECO:0000256" key="7">
    <source>
        <dbReference type="HAMAP-Rule" id="MF_01306"/>
    </source>
</evidence>
<dbReference type="RefSeq" id="WP_167703288.1">
    <property type="nucleotide sequence ID" value="NZ_CP118168.1"/>
</dbReference>
<evidence type="ECO:0000313" key="12">
    <source>
        <dbReference type="EMBL" id="NIZ46844.1"/>
    </source>
</evidence>
<evidence type="ECO:0000313" key="13">
    <source>
        <dbReference type="Proteomes" id="UP000752013"/>
    </source>
</evidence>
<comment type="function">
    <text evidence="7">With S5 and S12 plays an important role in translational accuracy.</text>
</comment>
<proteinExistence type="inferred from homology"/>
<dbReference type="InterPro" id="IPR002942">
    <property type="entry name" value="S4_RNA-bd"/>
</dbReference>
<dbReference type="FunFam" id="3.10.290.10:FF:000001">
    <property type="entry name" value="30S ribosomal protein S4"/>
    <property type="match status" value="1"/>
</dbReference>
<evidence type="ECO:0000259" key="11">
    <source>
        <dbReference type="SMART" id="SM01390"/>
    </source>
</evidence>
<evidence type="ECO:0000256" key="9">
    <source>
        <dbReference type="SAM" id="MobiDB-lite"/>
    </source>
</evidence>
<dbReference type="InterPro" id="IPR001912">
    <property type="entry name" value="Ribosomal_uS4_N"/>
</dbReference>
<keyword evidence="3 7" id="KW-0694">RNA-binding</keyword>
<comment type="caution">
    <text evidence="12">The sequence shown here is derived from an EMBL/GenBank/DDBJ whole genome shotgun (WGS) entry which is preliminary data.</text>
</comment>
<dbReference type="Gene3D" id="3.10.290.10">
    <property type="entry name" value="RNA-binding S4 domain"/>
    <property type="match status" value="1"/>
</dbReference>
<evidence type="ECO:0000256" key="4">
    <source>
        <dbReference type="ARBA" id="ARBA00022980"/>
    </source>
</evidence>
<dbReference type="NCBIfam" id="TIGR01017">
    <property type="entry name" value="rpsD_bact"/>
    <property type="match status" value="1"/>
</dbReference>
<protein>
    <recommendedName>
        <fullName evidence="6 7">Small ribosomal subunit protein uS4</fullName>
    </recommendedName>
</protein>
<dbReference type="GO" id="GO:0006412">
    <property type="term" value="P:translation"/>
    <property type="evidence" value="ECO:0007669"/>
    <property type="project" value="UniProtKB-UniRule"/>
</dbReference>
<evidence type="ECO:0000256" key="8">
    <source>
        <dbReference type="RuleBase" id="RU003699"/>
    </source>
</evidence>
<evidence type="ECO:0000256" key="5">
    <source>
        <dbReference type="ARBA" id="ARBA00023274"/>
    </source>
</evidence>
<keyword evidence="4 7" id="KW-0689">Ribosomal protein</keyword>
<evidence type="ECO:0000256" key="3">
    <source>
        <dbReference type="ARBA" id="ARBA00022884"/>
    </source>
</evidence>
<feature type="domain" description="Small ribosomal subunit protein uS4 N-terminal" evidence="11">
    <location>
        <begin position="3"/>
        <end position="95"/>
    </location>
</feature>
<reference evidence="12" key="1">
    <citation type="submission" date="2020-03" db="EMBL/GenBank/DDBJ databases">
        <title>Spirochaetal bacteria isolated from arthropods constitute a novel genus Entomospira genus novum within the order Spirochaetales.</title>
        <authorList>
            <person name="Grana-Miraglia L."/>
            <person name="Sikutova S."/>
            <person name="Fingerle V."/>
            <person name="Sing A."/>
            <person name="Castillo-Ramirez S."/>
            <person name="Margos G."/>
            <person name="Rudolf I."/>
        </authorList>
    </citation>
    <scope>NUCLEOTIDE SEQUENCE</scope>
    <source>
        <strain evidence="12">BR208</strain>
    </source>
</reference>
<keyword evidence="13" id="KW-1185">Reference proteome</keyword>
<evidence type="ECO:0000256" key="6">
    <source>
        <dbReference type="ARBA" id="ARBA00035254"/>
    </source>
</evidence>
<accession>A0A968GBQ1</accession>
<dbReference type="PANTHER" id="PTHR11831:SF4">
    <property type="entry name" value="SMALL RIBOSOMAL SUBUNIT PROTEIN US4M"/>
    <property type="match status" value="1"/>
</dbReference>
<dbReference type="Gene3D" id="1.10.1050.10">
    <property type="entry name" value="Ribosomal Protein S4 Delta 41, Chain A, domain 1"/>
    <property type="match status" value="1"/>
</dbReference>
<dbReference type="GO" id="GO:0019843">
    <property type="term" value="F:rRNA binding"/>
    <property type="evidence" value="ECO:0007669"/>
    <property type="project" value="UniProtKB-UniRule"/>
</dbReference>
<dbReference type="Pfam" id="PF01479">
    <property type="entry name" value="S4"/>
    <property type="match status" value="1"/>
</dbReference>
<dbReference type="HAMAP" id="MF_01306_B">
    <property type="entry name" value="Ribosomal_uS4_B"/>
    <property type="match status" value="1"/>
</dbReference>
<comment type="similarity">
    <text evidence="1 7 8">Belongs to the universal ribosomal protein uS4 family.</text>
</comment>
<comment type="function">
    <text evidence="7">One of the primary rRNA binding proteins, it binds directly to 16S rRNA where it nucleates assembly of the body of the 30S subunit.</text>
</comment>
<name>A0A968GBQ1_9SPIO</name>
<dbReference type="InterPro" id="IPR022801">
    <property type="entry name" value="Ribosomal_uS4"/>
</dbReference>
<feature type="domain" description="RNA-binding S4" evidence="10">
    <location>
        <begin position="96"/>
        <end position="161"/>
    </location>
</feature>
<feature type="region of interest" description="Disordered" evidence="9">
    <location>
        <begin position="28"/>
        <end position="49"/>
    </location>
</feature>
<dbReference type="EMBL" id="JAATLK010000001">
    <property type="protein sequence ID" value="NIZ46844.1"/>
    <property type="molecule type" value="Genomic_DNA"/>
</dbReference>
<dbReference type="GO" id="GO:0042274">
    <property type="term" value="P:ribosomal small subunit biogenesis"/>
    <property type="evidence" value="ECO:0007669"/>
    <property type="project" value="TreeGrafter"/>
</dbReference>
<evidence type="ECO:0000256" key="1">
    <source>
        <dbReference type="ARBA" id="ARBA00007465"/>
    </source>
</evidence>
<dbReference type="InterPro" id="IPR005709">
    <property type="entry name" value="Ribosomal_uS4_bac-type"/>
</dbReference>
<dbReference type="PROSITE" id="PS00632">
    <property type="entry name" value="RIBOSOMAL_S4"/>
    <property type="match status" value="1"/>
</dbReference>
<evidence type="ECO:0000256" key="2">
    <source>
        <dbReference type="ARBA" id="ARBA00022730"/>
    </source>
</evidence>